<keyword evidence="4" id="KW-0238">DNA-binding</keyword>
<dbReference type="Gene3D" id="3.20.20.80">
    <property type="entry name" value="Glycosidases"/>
    <property type="match status" value="1"/>
</dbReference>
<dbReference type="PRINTS" id="PR00032">
    <property type="entry name" value="HTHARAC"/>
</dbReference>
<evidence type="ECO:0000256" key="3">
    <source>
        <dbReference type="ARBA" id="ARBA00023015"/>
    </source>
</evidence>
<dbReference type="Gene3D" id="1.10.10.60">
    <property type="entry name" value="Homeodomain-like"/>
    <property type="match status" value="2"/>
</dbReference>
<dbReference type="SUPFAM" id="SSF51011">
    <property type="entry name" value="Glycosyl hydrolase domain"/>
    <property type="match status" value="1"/>
</dbReference>
<dbReference type="Gene3D" id="2.60.40.1500">
    <property type="entry name" value="Glycosyl hydrolase domain, family 39"/>
    <property type="match status" value="1"/>
</dbReference>
<keyword evidence="2" id="KW-0378">Hydrolase</keyword>
<dbReference type="InterPro" id="IPR011051">
    <property type="entry name" value="RmlC_Cupin_sf"/>
</dbReference>
<proteinExistence type="inferred from homology"/>
<accession>A0A0A3HWA8</accession>
<dbReference type="InterPro" id="IPR017853">
    <property type="entry name" value="GH"/>
</dbReference>
<dbReference type="SUPFAM" id="SSF46689">
    <property type="entry name" value="Homeodomain-like"/>
    <property type="match status" value="2"/>
</dbReference>
<keyword evidence="3" id="KW-0805">Transcription regulation</keyword>
<dbReference type="Pfam" id="PF12833">
    <property type="entry name" value="HTH_18"/>
    <property type="match status" value="1"/>
</dbReference>
<dbReference type="InterPro" id="IPR018060">
    <property type="entry name" value="HTH_AraC"/>
</dbReference>
<dbReference type="PANTHER" id="PTHR43280">
    <property type="entry name" value="ARAC-FAMILY TRANSCRIPTIONAL REGULATOR"/>
    <property type="match status" value="1"/>
</dbReference>
<dbReference type="eggNOG" id="COG4977">
    <property type="taxonomic scope" value="Bacteria"/>
</dbReference>
<keyword evidence="6" id="KW-0326">Glycosidase</keyword>
<gene>
    <name evidence="8" type="ORF">CD29_16130</name>
</gene>
<dbReference type="InterPro" id="IPR020449">
    <property type="entry name" value="Tscrpt_reg_AraC-type_HTH"/>
</dbReference>
<organism evidence="8 9">
    <name type="scientific">Ureibacillus manganicus DSM 26584</name>
    <dbReference type="NCBI Taxonomy" id="1384049"/>
    <lineage>
        <taxon>Bacteria</taxon>
        <taxon>Bacillati</taxon>
        <taxon>Bacillota</taxon>
        <taxon>Bacilli</taxon>
        <taxon>Bacillales</taxon>
        <taxon>Caryophanaceae</taxon>
        <taxon>Ureibacillus</taxon>
    </lineage>
</organism>
<comment type="similarity">
    <text evidence="1">Belongs to the glycosyl hydrolase 39 family.</text>
</comment>
<dbReference type="GO" id="GO:0016798">
    <property type="term" value="F:hydrolase activity, acting on glycosyl bonds"/>
    <property type="evidence" value="ECO:0007669"/>
    <property type="project" value="UniProtKB-KW"/>
</dbReference>
<evidence type="ECO:0000313" key="8">
    <source>
        <dbReference type="EMBL" id="KGR76871.1"/>
    </source>
</evidence>
<reference evidence="8 9" key="1">
    <citation type="submission" date="2014-02" db="EMBL/GenBank/DDBJ databases">
        <title>Draft genome sequence of Lysinibacillus manganicus DSM 26584T.</title>
        <authorList>
            <person name="Zhang F."/>
            <person name="Wang G."/>
            <person name="Zhang L."/>
        </authorList>
    </citation>
    <scope>NUCLEOTIDE SEQUENCE [LARGE SCALE GENOMIC DNA]</scope>
    <source>
        <strain evidence="8 9">DSM 26584</strain>
    </source>
</reference>
<keyword evidence="5" id="KW-0804">Transcription</keyword>
<sequence length="779" mass="91523">MDQQQTDYQISLKEIKYLSPKVNHGLELIFVINGEVTVEIDSRFFVLKEQDLLLINRNQLYQVKGNTSNSVLTLNITDAFIDQYYADYRNSRFECFSQEIDMGREQMLDNIRKSLVQLMISYCRKDESYRIEIQSYLCDILLNLVRGFKKKGSTFEKLDTNDYRLEHIIEYLERNYHQVITLDDMAKKSYLSTSYLSRYFKQKTGMGFSRFLMNIRLKHSLKDLLYTNDTISQIAMRNGFANTKSFTSLFKESYGITPHVYRENHATEKIDSFESYPLEDAEQLIHSTEILGKLGIVLNQLDQSYRNTESRFEELTLDITKPIQREISRPKHVVIVRELKELLKAPVRSQLLMVKEEIGLNYVGISNLLRGETITADVETDEALATSSPYFKADVALNFLKKHDLSLFIRIDYQEITTNEDHNLEKLIAFLKHCLQLYGSSYINTWHFLFYEPYYTAVGHKELRRVYMKLYNVLKKMIPNVQVGVFLPFSFVDEKTTESHNWLLTEADSIDFIGYHSNQNDVVDFKELNDQRFNMTKDYLKEKTAKIKHYLKKNGIEKPLHLVSWNTLSGNTRFTNGIFFRGALVLKGVLDILNEVESIGFWINTALHENDSDGQRIRIEGMELFHYFSGKRPAYFAMMFVKRLYGTVISHGFDHVLIQNERGYQLVLMNCNTINPYYSVEESFLQKLNKEILVKINGLETGEYQVRKYTFDRDHGALYTNWLNLNSKHGLDMEIIDYINRSNHPKLEIFDETIADEWSFHSYLTLNAIHYFEIRKAIF</sequence>
<name>A0A0A3HWA8_9BACL</name>
<protein>
    <submittedName>
        <fullName evidence="8">Beta-xylosidase</fullName>
    </submittedName>
</protein>
<dbReference type="eggNOG" id="COG3664">
    <property type="taxonomic scope" value="Bacteria"/>
</dbReference>
<dbReference type="SMART" id="SM00342">
    <property type="entry name" value="HTH_ARAC"/>
    <property type="match status" value="1"/>
</dbReference>
<evidence type="ECO:0000256" key="2">
    <source>
        <dbReference type="ARBA" id="ARBA00022801"/>
    </source>
</evidence>
<dbReference type="GO" id="GO:0043565">
    <property type="term" value="F:sequence-specific DNA binding"/>
    <property type="evidence" value="ECO:0007669"/>
    <property type="project" value="InterPro"/>
</dbReference>
<dbReference type="InterPro" id="IPR009057">
    <property type="entry name" value="Homeodomain-like_sf"/>
</dbReference>
<dbReference type="OrthoDB" id="9776971at2"/>
<dbReference type="GO" id="GO:0003700">
    <property type="term" value="F:DNA-binding transcription factor activity"/>
    <property type="evidence" value="ECO:0007669"/>
    <property type="project" value="InterPro"/>
</dbReference>
<dbReference type="SUPFAM" id="SSF51182">
    <property type="entry name" value="RmlC-like cupins"/>
    <property type="match status" value="1"/>
</dbReference>
<evidence type="ECO:0000256" key="4">
    <source>
        <dbReference type="ARBA" id="ARBA00023125"/>
    </source>
</evidence>
<dbReference type="PROSITE" id="PS00041">
    <property type="entry name" value="HTH_ARAC_FAMILY_1"/>
    <property type="match status" value="1"/>
</dbReference>
<dbReference type="SUPFAM" id="SSF51445">
    <property type="entry name" value="(Trans)glycosidases"/>
    <property type="match status" value="1"/>
</dbReference>
<dbReference type="InterPro" id="IPR014710">
    <property type="entry name" value="RmlC-like_jellyroll"/>
</dbReference>
<dbReference type="Pfam" id="PF01229">
    <property type="entry name" value="Glyco_hydro_39"/>
    <property type="match status" value="1"/>
</dbReference>
<dbReference type="InterPro" id="IPR018062">
    <property type="entry name" value="HTH_AraC-typ_CS"/>
</dbReference>
<dbReference type="EMBL" id="JPVN01000023">
    <property type="protein sequence ID" value="KGR76871.1"/>
    <property type="molecule type" value="Genomic_DNA"/>
</dbReference>
<keyword evidence="9" id="KW-1185">Reference proteome</keyword>
<evidence type="ECO:0000256" key="6">
    <source>
        <dbReference type="ARBA" id="ARBA00023295"/>
    </source>
</evidence>
<dbReference type="Proteomes" id="UP000030416">
    <property type="component" value="Unassembled WGS sequence"/>
</dbReference>
<dbReference type="AlphaFoldDB" id="A0A0A3HWA8"/>
<dbReference type="STRING" id="1384049.CD29_16130"/>
<comment type="caution">
    <text evidence="8">The sequence shown here is derived from an EMBL/GenBank/DDBJ whole genome shotgun (WGS) entry which is preliminary data.</text>
</comment>
<evidence type="ECO:0000256" key="1">
    <source>
        <dbReference type="ARBA" id="ARBA00008875"/>
    </source>
</evidence>
<feature type="domain" description="HTH araC/xylS-type" evidence="7">
    <location>
        <begin position="166"/>
        <end position="264"/>
    </location>
</feature>
<dbReference type="CDD" id="cd02208">
    <property type="entry name" value="cupin_RmlC-like"/>
    <property type="match status" value="1"/>
</dbReference>
<dbReference type="Gene3D" id="2.60.120.10">
    <property type="entry name" value="Jelly Rolls"/>
    <property type="match status" value="1"/>
</dbReference>
<dbReference type="RefSeq" id="WP_036188850.1">
    <property type="nucleotide sequence ID" value="NZ_AVDA01000023.1"/>
</dbReference>
<evidence type="ECO:0000259" key="7">
    <source>
        <dbReference type="PROSITE" id="PS01124"/>
    </source>
</evidence>
<dbReference type="InterPro" id="IPR049166">
    <property type="entry name" value="GH39_cat"/>
</dbReference>
<dbReference type="PANTHER" id="PTHR43280:SF2">
    <property type="entry name" value="HTH-TYPE TRANSCRIPTIONAL REGULATOR EXSA"/>
    <property type="match status" value="1"/>
</dbReference>
<dbReference type="PROSITE" id="PS01124">
    <property type="entry name" value="HTH_ARAC_FAMILY_2"/>
    <property type="match status" value="1"/>
</dbReference>
<evidence type="ECO:0000256" key="5">
    <source>
        <dbReference type="ARBA" id="ARBA00023163"/>
    </source>
</evidence>
<evidence type="ECO:0000313" key="9">
    <source>
        <dbReference type="Proteomes" id="UP000030416"/>
    </source>
</evidence>